<dbReference type="KEGG" id="bmh:BMWSH_4197"/>
<dbReference type="Proteomes" id="UP000001283">
    <property type="component" value="Chromosome"/>
</dbReference>
<evidence type="ECO:0000313" key="2">
    <source>
        <dbReference type="EMBL" id="AEN91076.1"/>
    </source>
</evidence>
<protein>
    <recommendedName>
        <fullName evidence="4">DUF3899 domain-containing protein</fullName>
    </recommendedName>
</protein>
<feature type="transmembrane region" description="Helical" evidence="1">
    <location>
        <begin position="31"/>
        <end position="52"/>
    </location>
</feature>
<accession>A0A8D4BLX5</accession>
<keyword evidence="1" id="KW-0812">Transmembrane</keyword>
<evidence type="ECO:0008006" key="4">
    <source>
        <dbReference type="Google" id="ProtNLM"/>
    </source>
</evidence>
<sequence length="126" mass="14806">MKKVIGFALAISILAVGTMFFWENGRGFPFLSAYLFAMFFCNALYGLLSLIFQRASIYQYEQFVYDYKPTIRGYCAKYLVMAVFTPNYYVQKRINRAPFIVNRLLALIFVIWFWILGFTTGMIYNI</sequence>
<proteinExistence type="predicted"/>
<gene>
    <name evidence="2" type="ORF">BMWSH_4197</name>
</gene>
<organism evidence="2 3">
    <name type="scientific">Priestia megaterium (strain WSH-002)</name>
    <name type="common">Bacillus megaterium</name>
    <dbReference type="NCBI Taxonomy" id="1006007"/>
    <lineage>
        <taxon>Bacteria</taxon>
        <taxon>Bacillati</taxon>
        <taxon>Bacillota</taxon>
        <taxon>Bacilli</taxon>
        <taxon>Bacillales</taxon>
        <taxon>Bacillaceae</taxon>
        <taxon>Priestia</taxon>
    </lineage>
</organism>
<evidence type="ECO:0000256" key="1">
    <source>
        <dbReference type="SAM" id="Phobius"/>
    </source>
</evidence>
<feature type="transmembrane region" description="Helical" evidence="1">
    <location>
        <begin position="104"/>
        <end position="124"/>
    </location>
</feature>
<keyword evidence="1" id="KW-1133">Transmembrane helix</keyword>
<dbReference type="AlphaFoldDB" id="A0A8D4BLX5"/>
<keyword evidence="1" id="KW-0472">Membrane</keyword>
<reference evidence="2 3" key="1">
    <citation type="journal article" date="2011" name="J. Bacteriol.">
        <title>Complete genome sequence of the industrial strain Bacillus megaterium WSH-002.</title>
        <authorList>
            <person name="Liu L."/>
            <person name="Li Y."/>
            <person name="Zhang J."/>
            <person name="Zou W."/>
            <person name="Zhou Z."/>
            <person name="Liu J."/>
            <person name="Li X."/>
            <person name="Wang L."/>
            <person name="Chen J."/>
        </authorList>
    </citation>
    <scope>NUCLEOTIDE SEQUENCE [LARGE SCALE GENOMIC DNA]</scope>
    <source>
        <strain evidence="2 3">WSH-002</strain>
    </source>
</reference>
<evidence type="ECO:0000313" key="3">
    <source>
        <dbReference type="Proteomes" id="UP000001283"/>
    </source>
</evidence>
<name>A0A8D4BLX5_PRIMW</name>
<dbReference type="EMBL" id="CP003017">
    <property type="protein sequence ID" value="AEN91076.1"/>
    <property type="molecule type" value="Genomic_DNA"/>
</dbReference>
<dbReference type="RefSeq" id="WP_014461269.1">
    <property type="nucleotide sequence ID" value="NC_017138.1"/>
</dbReference>